<organism evidence="1 2">
    <name type="scientific">Pristionchus pacificus</name>
    <name type="common">Parasitic nematode worm</name>
    <dbReference type="NCBI Taxonomy" id="54126"/>
    <lineage>
        <taxon>Eukaryota</taxon>
        <taxon>Metazoa</taxon>
        <taxon>Ecdysozoa</taxon>
        <taxon>Nematoda</taxon>
        <taxon>Chromadorea</taxon>
        <taxon>Rhabditida</taxon>
        <taxon>Rhabditina</taxon>
        <taxon>Diplogasteromorpha</taxon>
        <taxon>Diplogasteroidea</taxon>
        <taxon>Neodiplogasteridae</taxon>
        <taxon>Pristionchus</taxon>
    </lineage>
</organism>
<accession>A0A2A6D1K7</accession>
<name>A0A2A6D1K7_PRIPA</name>
<reference evidence="2" key="1">
    <citation type="journal article" date="2008" name="Nat. Genet.">
        <title>The Pristionchus pacificus genome provides a unique perspective on nematode lifestyle and parasitism.</title>
        <authorList>
            <person name="Dieterich C."/>
            <person name="Clifton S.W."/>
            <person name="Schuster L.N."/>
            <person name="Chinwalla A."/>
            <person name="Delehaunty K."/>
            <person name="Dinkelacker I."/>
            <person name="Fulton L."/>
            <person name="Fulton R."/>
            <person name="Godfrey J."/>
            <person name="Minx P."/>
            <person name="Mitreva M."/>
            <person name="Roeseler W."/>
            <person name="Tian H."/>
            <person name="Witte H."/>
            <person name="Yang S.P."/>
            <person name="Wilson R.K."/>
            <person name="Sommer R.J."/>
        </authorList>
    </citation>
    <scope>NUCLEOTIDE SEQUENCE [LARGE SCALE GENOMIC DNA]</scope>
    <source>
        <strain evidence="2">PS312</strain>
    </source>
</reference>
<keyword evidence="2" id="KW-1185">Reference proteome</keyword>
<evidence type="ECO:0000313" key="2">
    <source>
        <dbReference type="Proteomes" id="UP000005239"/>
    </source>
</evidence>
<dbReference type="AlphaFoldDB" id="A0A2A6D1K7"/>
<dbReference type="Proteomes" id="UP000005239">
    <property type="component" value="Unassembled WGS sequence"/>
</dbReference>
<reference evidence="1" key="2">
    <citation type="submission" date="2022-06" db="UniProtKB">
        <authorList>
            <consortium name="EnsemblMetazoa"/>
        </authorList>
    </citation>
    <scope>IDENTIFICATION</scope>
    <source>
        <strain evidence="1">PS312</strain>
    </source>
</reference>
<dbReference type="EnsemblMetazoa" id="PPA10240.1">
    <property type="protein sequence ID" value="PPA10240.1"/>
    <property type="gene ID" value="WBGene00099794"/>
</dbReference>
<gene>
    <name evidence="1" type="primary">WBGene00099794</name>
</gene>
<sequence length="172" mass="20006">MWCRPLFILLVFSLTLAVHQYFVTPQRYYEVELAPQLEECYNVSIECLSISLHDKLVLAHRELRGLMQRGIHEARSSEDALSSEMRRVMSTGGFAPVHVTRTPRNQVQHIELLVTVFMSCLLLRLTEVRAKFMALLAEMGEVHEEAHIAKPDMEQRMGRGDWSHREEWALMK</sequence>
<evidence type="ECO:0000313" key="1">
    <source>
        <dbReference type="EnsemblMetazoa" id="PPA10240.1"/>
    </source>
</evidence>
<protein>
    <submittedName>
        <fullName evidence="1">Uncharacterized protein</fullName>
    </submittedName>
</protein>
<accession>A0A8R1U8V5</accession>
<proteinExistence type="predicted"/>